<gene>
    <name evidence="2" type="ORF">SDRG_07066</name>
</gene>
<sequence>MNLEERLAHLQWRKVCNESQIQGALKHTKQLVDRDTLLNATESKDASKWVRRVVQTELAKPLEISLEQYEQILRENDAESAALERASALHATSVAVIQAKMKLREEHAKRLRQYRKHKQLLLKQDDAAGSPDRHHHHHHKDNNDPPSNRGKH</sequence>
<accession>T0QBS2</accession>
<dbReference type="AlphaFoldDB" id="T0QBS2"/>
<dbReference type="Proteomes" id="UP000030762">
    <property type="component" value="Unassembled WGS sequence"/>
</dbReference>
<organism evidence="2 3">
    <name type="scientific">Saprolegnia diclina (strain VS20)</name>
    <dbReference type="NCBI Taxonomy" id="1156394"/>
    <lineage>
        <taxon>Eukaryota</taxon>
        <taxon>Sar</taxon>
        <taxon>Stramenopiles</taxon>
        <taxon>Oomycota</taxon>
        <taxon>Saprolegniomycetes</taxon>
        <taxon>Saprolegniales</taxon>
        <taxon>Saprolegniaceae</taxon>
        <taxon>Saprolegnia</taxon>
    </lineage>
</organism>
<dbReference type="GeneID" id="19947793"/>
<dbReference type="VEuPathDB" id="FungiDB:SDRG_07066"/>
<evidence type="ECO:0000256" key="1">
    <source>
        <dbReference type="SAM" id="MobiDB-lite"/>
    </source>
</evidence>
<dbReference type="RefSeq" id="XP_008611104.1">
    <property type="nucleotide sequence ID" value="XM_008612882.1"/>
</dbReference>
<evidence type="ECO:0000313" key="2">
    <source>
        <dbReference type="EMBL" id="EQC35354.1"/>
    </source>
</evidence>
<dbReference type="eggNOG" id="ENOG502S92E">
    <property type="taxonomic scope" value="Eukaryota"/>
</dbReference>
<dbReference type="EMBL" id="JH767151">
    <property type="protein sequence ID" value="EQC35354.1"/>
    <property type="molecule type" value="Genomic_DNA"/>
</dbReference>
<proteinExistence type="predicted"/>
<feature type="region of interest" description="Disordered" evidence="1">
    <location>
        <begin position="122"/>
        <end position="152"/>
    </location>
</feature>
<keyword evidence="3" id="KW-1185">Reference proteome</keyword>
<protein>
    <submittedName>
        <fullName evidence="2">Uncharacterized protein</fullName>
    </submittedName>
</protein>
<name>T0QBS2_SAPDV</name>
<evidence type="ECO:0000313" key="3">
    <source>
        <dbReference type="Proteomes" id="UP000030762"/>
    </source>
</evidence>
<dbReference type="InParanoid" id="T0QBS2"/>
<dbReference type="OMA" id="CNESQIQ"/>
<reference evidence="2 3" key="1">
    <citation type="submission" date="2012-04" db="EMBL/GenBank/DDBJ databases">
        <title>The Genome Sequence of Saprolegnia declina VS20.</title>
        <authorList>
            <consortium name="The Broad Institute Genome Sequencing Platform"/>
            <person name="Russ C."/>
            <person name="Nusbaum C."/>
            <person name="Tyler B."/>
            <person name="van West P."/>
            <person name="Dieguez-Uribeondo J."/>
            <person name="de Bruijn I."/>
            <person name="Tripathy S."/>
            <person name="Jiang R."/>
            <person name="Young S.K."/>
            <person name="Zeng Q."/>
            <person name="Gargeya S."/>
            <person name="Fitzgerald M."/>
            <person name="Haas B."/>
            <person name="Abouelleil A."/>
            <person name="Alvarado L."/>
            <person name="Arachchi H.M."/>
            <person name="Berlin A."/>
            <person name="Chapman S.B."/>
            <person name="Goldberg J."/>
            <person name="Griggs A."/>
            <person name="Gujja S."/>
            <person name="Hansen M."/>
            <person name="Howarth C."/>
            <person name="Imamovic A."/>
            <person name="Larimer J."/>
            <person name="McCowen C."/>
            <person name="Montmayeur A."/>
            <person name="Murphy C."/>
            <person name="Neiman D."/>
            <person name="Pearson M."/>
            <person name="Priest M."/>
            <person name="Roberts A."/>
            <person name="Saif S."/>
            <person name="Shea T."/>
            <person name="Sisk P."/>
            <person name="Sykes S."/>
            <person name="Wortman J."/>
            <person name="Nusbaum C."/>
            <person name="Birren B."/>
        </authorList>
    </citation>
    <scope>NUCLEOTIDE SEQUENCE [LARGE SCALE GENOMIC DNA]</scope>
    <source>
        <strain evidence="2 3">VS20</strain>
    </source>
</reference>
<dbReference type="OrthoDB" id="110967at2759"/>